<dbReference type="EMBL" id="GBXM01004694">
    <property type="protein sequence ID" value="JAI03884.1"/>
    <property type="molecule type" value="Transcribed_RNA"/>
</dbReference>
<evidence type="ECO:0000313" key="2">
    <source>
        <dbReference type="EMBL" id="JAI03884.1"/>
    </source>
</evidence>
<name>A0A0E9XQC1_ANGAN</name>
<proteinExistence type="predicted"/>
<sequence length="82" mass="9740">MLLVVAHIQHILKERRKKSNWESKDCKPHTLISRTTVSITLFRWRLQISPLGFLPLPALYIICYLCHFCVFLNRAKIIKLKH</sequence>
<dbReference type="AlphaFoldDB" id="A0A0E9XQC1"/>
<keyword evidence="1" id="KW-1133">Transmembrane helix</keyword>
<keyword evidence="1" id="KW-0472">Membrane</keyword>
<protein>
    <submittedName>
        <fullName evidence="2">Uncharacterized protein</fullName>
    </submittedName>
</protein>
<organism evidence="2">
    <name type="scientific">Anguilla anguilla</name>
    <name type="common">European freshwater eel</name>
    <name type="synonym">Muraena anguilla</name>
    <dbReference type="NCBI Taxonomy" id="7936"/>
    <lineage>
        <taxon>Eukaryota</taxon>
        <taxon>Metazoa</taxon>
        <taxon>Chordata</taxon>
        <taxon>Craniata</taxon>
        <taxon>Vertebrata</taxon>
        <taxon>Euteleostomi</taxon>
        <taxon>Actinopterygii</taxon>
        <taxon>Neopterygii</taxon>
        <taxon>Teleostei</taxon>
        <taxon>Anguilliformes</taxon>
        <taxon>Anguillidae</taxon>
        <taxon>Anguilla</taxon>
    </lineage>
</organism>
<accession>A0A0E9XQC1</accession>
<evidence type="ECO:0000256" key="1">
    <source>
        <dbReference type="SAM" id="Phobius"/>
    </source>
</evidence>
<keyword evidence="1" id="KW-0812">Transmembrane</keyword>
<reference evidence="2" key="2">
    <citation type="journal article" date="2015" name="Fish Shellfish Immunol.">
        <title>Early steps in the European eel (Anguilla anguilla)-Vibrio vulnificus interaction in the gills: Role of the RtxA13 toxin.</title>
        <authorList>
            <person name="Callol A."/>
            <person name="Pajuelo D."/>
            <person name="Ebbesson L."/>
            <person name="Teles M."/>
            <person name="MacKenzie S."/>
            <person name="Amaro C."/>
        </authorList>
    </citation>
    <scope>NUCLEOTIDE SEQUENCE</scope>
</reference>
<reference evidence="2" key="1">
    <citation type="submission" date="2014-11" db="EMBL/GenBank/DDBJ databases">
        <authorList>
            <person name="Amaro Gonzalez C."/>
        </authorList>
    </citation>
    <scope>NUCLEOTIDE SEQUENCE</scope>
</reference>
<feature type="transmembrane region" description="Helical" evidence="1">
    <location>
        <begin position="51"/>
        <end position="72"/>
    </location>
</feature>